<comment type="caution">
    <text evidence="1">The sequence shown here is derived from an EMBL/GenBank/DDBJ whole genome shotgun (WGS) entry which is preliminary data.</text>
</comment>
<proteinExistence type="predicted"/>
<protein>
    <recommendedName>
        <fullName evidence="3">Pore-forming ESAT-6 family protein</fullName>
    </recommendedName>
</protein>
<dbReference type="Gene3D" id="1.10.287.1060">
    <property type="entry name" value="ESAT-6-like"/>
    <property type="match status" value="1"/>
</dbReference>
<sequence length="104" mass="11246">MSGNSADRRDYDIAASQSAQDEFQAVASHLESLLDQRDSDVKAAMADYQADGVSTEYAAKEARWNAVAQQVRDIIHALRQAMARNDETAQTAMSRGKAAVDAIG</sequence>
<evidence type="ECO:0000313" key="2">
    <source>
        <dbReference type="Proteomes" id="UP000076218"/>
    </source>
</evidence>
<dbReference type="Proteomes" id="UP000076218">
    <property type="component" value="Unassembled WGS sequence"/>
</dbReference>
<evidence type="ECO:0008006" key="3">
    <source>
        <dbReference type="Google" id="ProtNLM"/>
    </source>
</evidence>
<dbReference type="NCBIfam" id="NF035935">
    <property type="entry name" value="ESAT6_3"/>
    <property type="match status" value="1"/>
</dbReference>
<reference evidence="1 2" key="1">
    <citation type="submission" date="2016-01" db="EMBL/GenBank/DDBJ databases">
        <title>Draft genome sequence of Clavibacter michiganensis subsp. tessellarius DOAB 609.</title>
        <authorList>
            <person name="Tambong J.T."/>
        </authorList>
    </citation>
    <scope>NUCLEOTIDE SEQUENCE [LARGE SCALE GENOMIC DNA]</scope>
    <source>
        <strain evidence="1 2">DOAB 609</strain>
    </source>
</reference>
<dbReference type="OrthoDB" id="4965508at2"/>
<dbReference type="EMBL" id="LQXA01000053">
    <property type="protein sequence ID" value="KZC93888.1"/>
    <property type="molecule type" value="Genomic_DNA"/>
</dbReference>
<dbReference type="RefSeq" id="WP_063072706.1">
    <property type="nucleotide sequence ID" value="NZ_LQXA01000053.1"/>
</dbReference>
<dbReference type="AlphaFoldDB" id="A0A154UXL2"/>
<gene>
    <name evidence="1" type="ORF">AWH51_00525</name>
</gene>
<accession>A0A154UXL2</accession>
<dbReference type="InterPro" id="IPR048032">
    <property type="entry name" value="ESAT6-like"/>
</dbReference>
<dbReference type="STRING" id="31965.AWH51_00525"/>
<evidence type="ECO:0000313" key="1">
    <source>
        <dbReference type="EMBL" id="KZC93888.1"/>
    </source>
</evidence>
<name>A0A154UXL2_9MICO</name>
<organism evidence="1 2">
    <name type="scientific">Clavibacter tessellarius</name>
    <dbReference type="NCBI Taxonomy" id="31965"/>
    <lineage>
        <taxon>Bacteria</taxon>
        <taxon>Bacillati</taxon>
        <taxon>Actinomycetota</taxon>
        <taxon>Actinomycetes</taxon>
        <taxon>Micrococcales</taxon>
        <taxon>Microbacteriaceae</taxon>
        <taxon>Clavibacter</taxon>
    </lineage>
</organism>